<evidence type="ECO:0000256" key="6">
    <source>
        <dbReference type="ARBA" id="ARBA00023110"/>
    </source>
</evidence>
<dbReference type="GO" id="GO:0051301">
    <property type="term" value="P:cell division"/>
    <property type="evidence" value="ECO:0007669"/>
    <property type="project" value="UniProtKB-KW"/>
</dbReference>
<dbReference type="Gene3D" id="3.30.70.1050">
    <property type="entry name" value="Trigger factor ribosome-binding domain"/>
    <property type="match status" value="1"/>
</dbReference>
<evidence type="ECO:0000313" key="17">
    <source>
        <dbReference type="EMBL" id="EDX72438.1"/>
    </source>
</evidence>
<dbReference type="eggNOG" id="COG0544">
    <property type="taxonomic scope" value="Bacteria"/>
</dbReference>
<comment type="domain">
    <text evidence="12">Consists of 3 domains; the N-terminus binds the ribosome, the middle domain has PPIase activity, while the C-terminus has intrinsic chaperone activity on its own.</text>
</comment>
<feature type="compositionally biased region" description="Acidic residues" evidence="15">
    <location>
        <begin position="439"/>
        <end position="450"/>
    </location>
</feature>
<dbReference type="InterPro" id="IPR008881">
    <property type="entry name" value="Trigger_fac_ribosome-bd_bac"/>
</dbReference>
<dbReference type="EC" id="5.2.1.8" evidence="3 12"/>
<keyword evidence="6 12" id="KW-0697">Rotamase</keyword>
<comment type="function">
    <text evidence="10 12">Involved in protein export. Acts as a chaperone by maintaining the newly synthesized protein in an open conformation. Functions as a peptidyl-prolyl cis-trans isomerase.</text>
</comment>
<evidence type="ECO:0000256" key="10">
    <source>
        <dbReference type="ARBA" id="ARBA00024849"/>
    </source>
</evidence>
<dbReference type="PROSITE" id="PS50059">
    <property type="entry name" value="FKBP_PPIASE"/>
    <property type="match status" value="1"/>
</dbReference>
<feature type="compositionally biased region" description="Polar residues" evidence="15">
    <location>
        <begin position="481"/>
        <end position="491"/>
    </location>
</feature>
<dbReference type="EMBL" id="DS989864">
    <property type="protein sequence ID" value="EDX72438.1"/>
    <property type="molecule type" value="Genomic_DNA"/>
</dbReference>
<comment type="similarity">
    <text evidence="2 12 14">Belongs to the FKBP-type PPIase family. Tig subfamily.</text>
</comment>
<dbReference type="OrthoDB" id="9767721at2"/>
<dbReference type="SUPFAM" id="SSF54534">
    <property type="entry name" value="FKBP-like"/>
    <property type="match status" value="1"/>
</dbReference>
<evidence type="ECO:0000256" key="8">
    <source>
        <dbReference type="ARBA" id="ARBA00023235"/>
    </source>
</evidence>
<dbReference type="Pfam" id="PF05698">
    <property type="entry name" value="Trigger_C"/>
    <property type="match status" value="1"/>
</dbReference>
<dbReference type="HAMAP" id="MF_00303">
    <property type="entry name" value="Trigger_factor_Tig"/>
    <property type="match status" value="1"/>
</dbReference>
<evidence type="ECO:0000256" key="12">
    <source>
        <dbReference type="HAMAP-Rule" id="MF_00303"/>
    </source>
</evidence>
<dbReference type="SUPFAM" id="SSF102735">
    <property type="entry name" value="Trigger factor ribosome-binding domain"/>
    <property type="match status" value="1"/>
</dbReference>
<dbReference type="STRING" id="118168.MC7420_3510"/>
<evidence type="ECO:0000256" key="7">
    <source>
        <dbReference type="ARBA" id="ARBA00023186"/>
    </source>
</evidence>
<feature type="region of interest" description="Disordered" evidence="15">
    <location>
        <begin position="433"/>
        <end position="491"/>
    </location>
</feature>
<dbReference type="InterPro" id="IPR046357">
    <property type="entry name" value="PPIase_dom_sf"/>
</dbReference>
<dbReference type="Gene3D" id="1.10.3120.10">
    <property type="entry name" value="Trigger factor, C-terminal domain"/>
    <property type="match status" value="1"/>
</dbReference>
<dbReference type="InterPro" id="IPR027304">
    <property type="entry name" value="Trigger_fact/SurA_dom_sf"/>
</dbReference>
<dbReference type="NCBIfam" id="TIGR00115">
    <property type="entry name" value="tig"/>
    <property type="match status" value="1"/>
</dbReference>
<feature type="domain" description="PPIase FKBP-type" evidence="16">
    <location>
        <begin position="169"/>
        <end position="254"/>
    </location>
</feature>
<dbReference type="GO" id="GO:0015031">
    <property type="term" value="P:protein transport"/>
    <property type="evidence" value="ECO:0007669"/>
    <property type="project" value="UniProtKB-UniRule"/>
</dbReference>
<comment type="subcellular location">
    <subcellularLocation>
        <location evidence="12">Cytoplasm</location>
    </subcellularLocation>
    <text evidence="12">About half TF is bound to the ribosome near the polypeptide exit tunnel while the other half is free in the cytoplasm.</text>
</comment>
<dbReference type="PANTHER" id="PTHR30560">
    <property type="entry name" value="TRIGGER FACTOR CHAPERONE AND PEPTIDYL-PROLYL CIS/TRANS ISOMERASE"/>
    <property type="match status" value="1"/>
</dbReference>
<dbReference type="InterPro" id="IPR001179">
    <property type="entry name" value="PPIase_FKBP_dom"/>
</dbReference>
<accession>B4W095</accession>
<dbReference type="RefSeq" id="WP_006104399.1">
    <property type="nucleotide sequence ID" value="NZ_DS989864.1"/>
</dbReference>
<evidence type="ECO:0000256" key="3">
    <source>
        <dbReference type="ARBA" id="ARBA00013194"/>
    </source>
</evidence>
<gene>
    <name evidence="12" type="primary">tig</name>
    <name evidence="17" type="ORF">MC7420_3510</name>
</gene>
<evidence type="ECO:0000256" key="11">
    <source>
        <dbReference type="ARBA" id="ARBA00029986"/>
    </source>
</evidence>
<protein>
    <recommendedName>
        <fullName evidence="4 12">Trigger factor</fullName>
        <shortName evidence="12">TF</shortName>
        <ecNumber evidence="3 12">5.2.1.8</ecNumber>
    </recommendedName>
    <alternativeName>
        <fullName evidence="11 12">PPIase</fullName>
    </alternativeName>
</protein>
<name>B4W095_9CYAN</name>
<dbReference type="Pfam" id="PF00254">
    <property type="entry name" value="FKBP_C"/>
    <property type="match status" value="1"/>
</dbReference>
<evidence type="ECO:0000256" key="1">
    <source>
        <dbReference type="ARBA" id="ARBA00000971"/>
    </source>
</evidence>
<dbReference type="Proteomes" id="UP000003835">
    <property type="component" value="Unassembled WGS sequence"/>
</dbReference>
<dbReference type="PANTHER" id="PTHR30560:SF3">
    <property type="entry name" value="TRIGGER FACTOR-LIKE PROTEIN TIG, CHLOROPLASTIC"/>
    <property type="match status" value="1"/>
</dbReference>
<keyword evidence="9 12" id="KW-0131">Cell cycle</keyword>
<dbReference type="GO" id="GO:0043022">
    <property type="term" value="F:ribosome binding"/>
    <property type="evidence" value="ECO:0007669"/>
    <property type="project" value="TreeGrafter"/>
</dbReference>
<dbReference type="HOGENOM" id="CLU_033058_3_1_3"/>
<feature type="compositionally biased region" description="Low complexity" evidence="15">
    <location>
        <begin position="451"/>
        <end position="464"/>
    </location>
</feature>
<keyword evidence="7 12" id="KW-0143">Chaperone</keyword>
<keyword evidence="8 12" id="KW-0413">Isomerase</keyword>
<evidence type="ECO:0000256" key="13">
    <source>
        <dbReference type="PROSITE-ProRule" id="PRU00277"/>
    </source>
</evidence>
<evidence type="ECO:0000256" key="15">
    <source>
        <dbReference type="SAM" id="MobiDB-lite"/>
    </source>
</evidence>
<dbReference type="PIRSF" id="PIRSF003095">
    <property type="entry name" value="Trigger_factor"/>
    <property type="match status" value="1"/>
</dbReference>
<dbReference type="GO" id="GO:0043335">
    <property type="term" value="P:protein unfolding"/>
    <property type="evidence" value="ECO:0007669"/>
    <property type="project" value="TreeGrafter"/>
</dbReference>
<evidence type="ECO:0000259" key="16">
    <source>
        <dbReference type="PROSITE" id="PS50059"/>
    </source>
</evidence>
<keyword evidence="18" id="KW-1185">Reference proteome</keyword>
<dbReference type="FunFam" id="3.30.70.1050:FF:000004">
    <property type="entry name" value="Trigger factor"/>
    <property type="match status" value="1"/>
</dbReference>
<dbReference type="InterPro" id="IPR037041">
    <property type="entry name" value="Trigger_fac_C_sf"/>
</dbReference>
<dbReference type="SUPFAM" id="SSF109998">
    <property type="entry name" value="Triger factor/SurA peptide-binding domain-like"/>
    <property type="match status" value="1"/>
</dbReference>
<evidence type="ECO:0000313" key="18">
    <source>
        <dbReference type="Proteomes" id="UP000003835"/>
    </source>
</evidence>
<reference evidence="17 18" key="1">
    <citation type="submission" date="2008-07" db="EMBL/GenBank/DDBJ databases">
        <authorList>
            <person name="Tandeau de Marsac N."/>
            <person name="Ferriera S."/>
            <person name="Johnson J."/>
            <person name="Kravitz S."/>
            <person name="Beeson K."/>
            <person name="Sutton G."/>
            <person name="Rogers Y.-H."/>
            <person name="Friedman R."/>
            <person name="Frazier M."/>
            <person name="Venter J.C."/>
        </authorList>
    </citation>
    <scope>NUCLEOTIDE SEQUENCE [LARGE SCALE GENOMIC DNA]</scope>
    <source>
        <strain evidence="17 18">PCC 7420</strain>
    </source>
</reference>
<dbReference type="Pfam" id="PF05697">
    <property type="entry name" value="Trigger_N"/>
    <property type="match status" value="1"/>
</dbReference>
<evidence type="ECO:0000256" key="4">
    <source>
        <dbReference type="ARBA" id="ARBA00016902"/>
    </source>
</evidence>
<dbReference type="GO" id="GO:0051083">
    <property type="term" value="P:'de novo' cotranslational protein folding"/>
    <property type="evidence" value="ECO:0007669"/>
    <property type="project" value="TreeGrafter"/>
</dbReference>
<dbReference type="Gene3D" id="3.10.50.40">
    <property type="match status" value="1"/>
</dbReference>
<dbReference type="GO" id="GO:0044183">
    <property type="term" value="F:protein folding chaperone"/>
    <property type="evidence" value="ECO:0007669"/>
    <property type="project" value="TreeGrafter"/>
</dbReference>
<evidence type="ECO:0000256" key="5">
    <source>
        <dbReference type="ARBA" id="ARBA00022618"/>
    </source>
</evidence>
<comment type="catalytic activity">
    <reaction evidence="1 12 13">
        <text>[protein]-peptidylproline (omega=180) = [protein]-peptidylproline (omega=0)</text>
        <dbReference type="Rhea" id="RHEA:16237"/>
        <dbReference type="Rhea" id="RHEA-COMP:10747"/>
        <dbReference type="Rhea" id="RHEA-COMP:10748"/>
        <dbReference type="ChEBI" id="CHEBI:83833"/>
        <dbReference type="ChEBI" id="CHEBI:83834"/>
        <dbReference type="EC" id="5.2.1.8"/>
    </reaction>
</comment>
<organism evidence="17 18">
    <name type="scientific">Coleofasciculus chthonoplastes PCC 7420</name>
    <dbReference type="NCBI Taxonomy" id="118168"/>
    <lineage>
        <taxon>Bacteria</taxon>
        <taxon>Bacillati</taxon>
        <taxon>Cyanobacteriota</taxon>
        <taxon>Cyanophyceae</taxon>
        <taxon>Coleofasciculales</taxon>
        <taxon>Coleofasciculaceae</taxon>
        <taxon>Coleofasciculus</taxon>
    </lineage>
</organism>
<dbReference type="InterPro" id="IPR008880">
    <property type="entry name" value="Trigger_fac_C"/>
</dbReference>
<dbReference type="AlphaFoldDB" id="B4W095"/>
<sequence length="491" mass="54571">MKVTQEKLPKSQLGLEIEIPAETTKKVYEKVVQNLARSANIPGFRKGKVPRQILLQRLGPGRIKEAALEDLVQNSLRDALSQETIEALGNYQLVSTFEELLSQFQPGQPLTFSASVDVPPDINLGDYGNLSVQAEEVKPDPDAVDNFLAERQVQHATLIPVESRPAQMGDVTVVDYKGRLTPEGEEAVDISGGEATDFQLELEEGRFLADIVQGIVGMTPGETKEVSVTFPEDYPREDLANQSAVFTLTLKELKEKELPELDDDFAQDISEEETISELRESLAKQFAEKAEQETKTNKENALIEALVAQVEIDLPETLIGQEIQTILTQTAIQMENYGMDLQKVFTAEMMPQLRQRSRPDAIARLRQSLALEELAKRESLTVDDEQMDAKCQEVMKQLAGQDVDPQRLREFVKSDLLKEKAIQWLEEHATIELVPEGSLETEETTEETTDTPETGSEASEETTAQPEATADQESEEPSPTPDASEQTATSE</sequence>
<evidence type="ECO:0000256" key="14">
    <source>
        <dbReference type="RuleBase" id="RU003914"/>
    </source>
</evidence>
<keyword evidence="12" id="KW-0963">Cytoplasm</keyword>
<dbReference type="GO" id="GO:0003755">
    <property type="term" value="F:peptidyl-prolyl cis-trans isomerase activity"/>
    <property type="evidence" value="ECO:0007669"/>
    <property type="project" value="UniProtKB-UniRule"/>
</dbReference>
<evidence type="ECO:0000256" key="9">
    <source>
        <dbReference type="ARBA" id="ARBA00023306"/>
    </source>
</evidence>
<proteinExistence type="inferred from homology"/>
<dbReference type="InterPro" id="IPR005215">
    <property type="entry name" value="Trig_fac"/>
</dbReference>
<evidence type="ECO:0000256" key="2">
    <source>
        <dbReference type="ARBA" id="ARBA00005464"/>
    </source>
</evidence>
<dbReference type="InterPro" id="IPR036611">
    <property type="entry name" value="Trigger_fac_ribosome-bd_sf"/>
</dbReference>
<dbReference type="FunFam" id="3.10.50.40:FF:000001">
    <property type="entry name" value="Trigger factor"/>
    <property type="match status" value="1"/>
</dbReference>
<dbReference type="GO" id="GO:0005737">
    <property type="term" value="C:cytoplasm"/>
    <property type="evidence" value="ECO:0007669"/>
    <property type="project" value="UniProtKB-SubCell"/>
</dbReference>
<keyword evidence="5 12" id="KW-0132">Cell division</keyword>